<dbReference type="EMBL" id="CM023491">
    <property type="protein sequence ID" value="KAH6941703.1"/>
    <property type="molecule type" value="Genomic_DNA"/>
</dbReference>
<organism evidence="1 2">
    <name type="scientific">Hyalomma asiaticum</name>
    <name type="common">Tick</name>
    <dbReference type="NCBI Taxonomy" id="266040"/>
    <lineage>
        <taxon>Eukaryota</taxon>
        <taxon>Metazoa</taxon>
        <taxon>Ecdysozoa</taxon>
        <taxon>Arthropoda</taxon>
        <taxon>Chelicerata</taxon>
        <taxon>Arachnida</taxon>
        <taxon>Acari</taxon>
        <taxon>Parasitiformes</taxon>
        <taxon>Ixodida</taxon>
        <taxon>Ixodoidea</taxon>
        <taxon>Ixodidae</taxon>
        <taxon>Hyalomminae</taxon>
        <taxon>Hyalomma</taxon>
    </lineage>
</organism>
<proteinExistence type="predicted"/>
<evidence type="ECO:0000313" key="2">
    <source>
        <dbReference type="Proteomes" id="UP000821845"/>
    </source>
</evidence>
<keyword evidence="2" id="KW-1185">Reference proteome</keyword>
<sequence length="66" mass="6871">MKQSPATQQRAGEAPSGREKVAGNEMNLAALAGREEGGRAGLSEPPSKCVRSRGSRFLGGEEVFPA</sequence>
<comment type="caution">
    <text evidence="1">The sequence shown here is derived from an EMBL/GenBank/DDBJ whole genome shotgun (WGS) entry which is preliminary data.</text>
</comment>
<protein>
    <submittedName>
        <fullName evidence="1">Uncharacterized protein</fullName>
    </submittedName>
</protein>
<evidence type="ECO:0000313" key="1">
    <source>
        <dbReference type="EMBL" id="KAH6941703.1"/>
    </source>
</evidence>
<dbReference type="Proteomes" id="UP000821845">
    <property type="component" value="Chromosome 11"/>
</dbReference>
<name>A0ACB7T6E2_HYAAI</name>
<accession>A0ACB7T6E2</accession>
<gene>
    <name evidence="1" type="ORF">HPB50_022869</name>
</gene>
<reference evidence="1" key="1">
    <citation type="submission" date="2020-05" db="EMBL/GenBank/DDBJ databases">
        <title>Large-scale comparative analyses of tick genomes elucidate their genetic diversity and vector capacities.</title>
        <authorList>
            <person name="Jia N."/>
            <person name="Wang J."/>
            <person name="Shi W."/>
            <person name="Du L."/>
            <person name="Sun Y."/>
            <person name="Zhan W."/>
            <person name="Jiang J."/>
            <person name="Wang Q."/>
            <person name="Zhang B."/>
            <person name="Ji P."/>
            <person name="Sakyi L.B."/>
            <person name="Cui X."/>
            <person name="Yuan T."/>
            <person name="Jiang B."/>
            <person name="Yang W."/>
            <person name="Lam T.T.-Y."/>
            <person name="Chang Q."/>
            <person name="Ding S."/>
            <person name="Wang X."/>
            <person name="Zhu J."/>
            <person name="Ruan X."/>
            <person name="Zhao L."/>
            <person name="Wei J."/>
            <person name="Que T."/>
            <person name="Du C."/>
            <person name="Cheng J."/>
            <person name="Dai P."/>
            <person name="Han X."/>
            <person name="Huang E."/>
            <person name="Gao Y."/>
            <person name="Liu J."/>
            <person name="Shao H."/>
            <person name="Ye R."/>
            <person name="Li L."/>
            <person name="Wei W."/>
            <person name="Wang X."/>
            <person name="Wang C."/>
            <person name="Yang T."/>
            <person name="Huo Q."/>
            <person name="Li W."/>
            <person name="Guo W."/>
            <person name="Chen H."/>
            <person name="Zhou L."/>
            <person name="Ni X."/>
            <person name="Tian J."/>
            <person name="Zhou Y."/>
            <person name="Sheng Y."/>
            <person name="Liu T."/>
            <person name="Pan Y."/>
            <person name="Xia L."/>
            <person name="Li J."/>
            <person name="Zhao F."/>
            <person name="Cao W."/>
        </authorList>
    </citation>
    <scope>NUCLEOTIDE SEQUENCE</scope>
    <source>
        <strain evidence="1">Hyas-2018</strain>
    </source>
</reference>